<dbReference type="Pfam" id="PF07995">
    <property type="entry name" value="GSDH"/>
    <property type="match status" value="1"/>
</dbReference>
<proteinExistence type="predicted"/>
<organism evidence="2 3">
    <name type="scientific">Microcella alkaliphila</name>
    <dbReference type="NCBI Taxonomy" id="279828"/>
    <lineage>
        <taxon>Bacteria</taxon>
        <taxon>Bacillati</taxon>
        <taxon>Actinomycetota</taxon>
        <taxon>Actinomycetes</taxon>
        <taxon>Micrococcales</taxon>
        <taxon>Microbacteriaceae</taxon>
        <taxon>Microcella</taxon>
    </lineage>
</organism>
<reference evidence="3" key="1">
    <citation type="submission" date="2015-12" db="EMBL/GenBank/DDBJ databases">
        <authorList>
            <person name="Shamseldin A."/>
            <person name="Moawad H."/>
            <person name="Abd El-Rahim W.M."/>
            <person name="Sadowsky M.J."/>
        </authorList>
    </citation>
    <scope>NUCLEOTIDE SEQUENCE [LARGE SCALE GENOMIC DNA]</scope>
    <source>
        <strain evidence="3">JAM AC0309</strain>
    </source>
</reference>
<dbReference type="Gene3D" id="2.120.10.30">
    <property type="entry name" value="TolB, C-terminal domain"/>
    <property type="match status" value="1"/>
</dbReference>
<protein>
    <submittedName>
        <fullName evidence="2">Glucose dehydrogenase B protein</fullName>
    </submittedName>
</protein>
<dbReference type="EMBL" id="AP017315">
    <property type="protein sequence ID" value="BAU31336.1"/>
    <property type="molecule type" value="Genomic_DNA"/>
</dbReference>
<gene>
    <name evidence="2" type="ORF">MalAC0309_0464</name>
</gene>
<feature type="domain" description="Glucose/Sorbosone dehydrogenase" evidence="1">
    <location>
        <begin position="26"/>
        <end position="57"/>
    </location>
</feature>
<dbReference type="InterPro" id="IPR011042">
    <property type="entry name" value="6-blade_b-propeller_TolB-like"/>
</dbReference>
<name>A0A0U4WTY4_9MICO</name>
<dbReference type="Proteomes" id="UP000218965">
    <property type="component" value="Chromosome"/>
</dbReference>
<evidence type="ECO:0000313" key="3">
    <source>
        <dbReference type="Proteomes" id="UP000218965"/>
    </source>
</evidence>
<evidence type="ECO:0000259" key="1">
    <source>
        <dbReference type="Pfam" id="PF07995"/>
    </source>
</evidence>
<dbReference type="InterPro" id="IPR012938">
    <property type="entry name" value="Glc/Sorbosone_DH"/>
</dbReference>
<accession>A0A0U4WTY4</accession>
<reference evidence="2 3" key="2">
    <citation type="submission" date="2016-01" db="EMBL/GenBank/DDBJ databases">
        <title>Microcella alkaliphila JAM AC0309 whole genome shotgun sequence.</title>
        <authorList>
            <person name="Kurata A."/>
            <person name="Hirose Y."/>
            <person name="Kishimoto N."/>
            <person name="Kobayashi T."/>
        </authorList>
    </citation>
    <scope>NUCLEOTIDE SEQUENCE [LARGE SCALE GENOMIC DNA]</scope>
    <source>
        <strain evidence="2 3">JAM AC0309</strain>
    </source>
</reference>
<dbReference type="KEGG" id="malk:MalAC0309_0464"/>
<evidence type="ECO:0000313" key="2">
    <source>
        <dbReference type="EMBL" id="BAU31336.1"/>
    </source>
</evidence>
<dbReference type="AlphaFoldDB" id="A0A0U4WTY4"/>
<sequence>MTGLAAPWSVGPLSGAAGALEVGELHEGTVPADNPFDGSLVLSIGHRNPQGLAFDRDG</sequence>